<gene>
    <name evidence="2" type="ORF">DFR40_2248</name>
</gene>
<name>A0A495VP49_9RHOO</name>
<evidence type="ECO:0000313" key="3">
    <source>
        <dbReference type="Proteomes" id="UP000270626"/>
    </source>
</evidence>
<feature type="region of interest" description="Disordered" evidence="1">
    <location>
        <begin position="130"/>
        <end position="163"/>
    </location>
</feature>
<evidence type="ECO:0000256" key="1">
    <source>
        <dbReference type="SAM" id="MobiDB-lite"/>
    </source>
</evidence>
<dbReference type="AlphaFoldDB" id="A0A495VP49"/>
<dbReference type="Proteomes" id="UP000270626">
    <property type="component" value="Unassembled WGS sequence"/>
</dbReference>
<comment type="caution">
    <text evidence="2">The sequence shown here is derived from an EMBL/GenBank/DDBJ whole genome shotgun (WGS) entry which is preliminary data.</text>
</comment>
<proteinExistence type="predicted"/>
<sequence length="163" mass="16895">MSPLHDVDVLLLLATSLAAKRRPAETGEIVAAIDLVNGNVPGEEKLAEAFARLGTAGLLVAAAGGIGLSPAAEGLIEILPRKGDHAQRLFELRGLLGAYRPAEEAPAISVAAADLRAAILAHRAAAAGPAKNLLVPKPKPETSQARPGQRQRKPLAKGKPRPR</sequence>
<reference evidence="2 3" key="1">
    <citation type="submission" date="2018-10" db="EMBL/GenBank/DDBJ databases">
        <title>Genomic Encyclopedia of Type Strains, Phase IV (KMG-IV): sequencing the most valuable type-strain genomes for metagenomic binning, comparative biology and taxonomic classification.</title>
        <authorList>
            <person name="Goeker M."/>
        </authorList>
    </citation>
    <scope>NUCLEOTIDE SEQUENCE [LARGE SCALE GENOMIC DNA]</scope>
    <source>
        <strain evidence="2 3">DSM 23841</strain>
    </source>
</reference>
<evidence type="ECO:0000313" key="2">
    <source>
        <dbReference type="EMBL" id="RKT51042.1"/>
    </source>
</evidence>
<protein>
    <submittedName>
        <fullName evidence="2">Uncharacterized protein</fullName>
    </submittedName>
</protein>
<accession>A0A495VP49</accession>
<feature type="compositionally biased region" description="Basic residues" evidence="1">
    <location>
        <begin position="149"/>
        <end position="163"/>
    </location>
</feature>
<keyword evidence="3" id="KW-1185">Reference proteome</keyword>
<dbReference type="OrthoDB" id="9180225at2"/>
<dbReference type="EMBL" id="RBXP01000016">
    <property type="protein sequence ID" value="RKT51042.1"/>
    <property type="molecule type" value="Genomic_DNA"/>
</dbReference>
<dbReference type="RefSeq" id="WP_121458579.1">
    <property type="nucleotide sequence ID" value="NZ_RBXP01000016.1"/>
</dbReference>
<organism evidence="2 3">
    <name type="scientific">Azonexus fungiphilus</name>
    <dbReference type="NCBI Taxonomy" id="146940"/>
    <lineage>
        <taxon>Bacteria</taxon>
        <taxon>Pseudomonadati</taxon>
        <taxon>Pseudomonadota</taxon>
        <taxon>Betaproteobacteria</taxon>
        <taxon>Rhodocyclales</taxon>
        <taxon>Azonexaceae</taxon>
        <taxon>Azonexus</taxon>
    </lineage>
</organism>